<dbReference type="InterPro" id="IPR007197">
    <property type="entry name" value="rSAM"/>
</dbReference>
<dbReference type="InterPro" id="IPR013785">
    <property type="entry name" value="Aldolase_TIM"/>
</dbReference>
<dbReference type="Proteomes" id="UP001212996">
    <property type="component" value="Unassembled WGS sequence"/>
</dbReference>
<dbReference type="PANTHER" id="PTHR11228">
    <property type="entry name" value="RADICAL SAM DOMAIN PROTEIN"/>
    <property type="match status" value="1"/>
</dbReference>
<dbReference type="EMBL" id="JAQMFO010000010">
    <property type="protein sequence ID" value="MDB6372104.1"/>
    <property type="molecule type" value="Genomic_DNA"/>
</dbReference>
<evidence type="ECO:0000256" key="4">
    <source>
        <dbReference type="ARBA" id="ARBA00023004"/>
    </source>
</evidence>
<name>A0AAW6BF07_9GAMM</name>
<dbReference type="PROSITE" id="PS51918">
    <property type="entry name" value="RADICAL_SAM"/>
    <property type="match status" value="1"/>
</dbReference>
<comment type="cofactor">
    <cofactor evidence="1">
        <name>[4Fe-4S] cluster</name>
        <dbReference type="ChEBI" id="CHEBI:49883"/>
    </cofactor>
</comment>
<dbReference type="Pfam" id="PF13186">
    <property type="entry name" value="SPASM"/>
    <property type="match status" value="1"/>
</dbReference>
<gene>
    <name evidence="7" type="ORF">PH362_09105</name>
</gene>
<protein>
    <submittedName>
        <fullName evidence="7">Radical SAM protein</fullName>
    </submittedName>
</protein>
<dbReference type="AlphaFoldDB" id="A0AAW6BF07"/>
<evidence type="ECO:0000256" key="5">
    <source>
        <dbReference type="ARBA" id="ARBA00023014"/>
    </source>
</evidence>
<dbReference type="SFLD" id="SFLDG01386">
    <property type="entry name" value="main_SPASM_domain-containing"/>
    <property type="match status" value="1"/>
</dbReference>
<evidence type="ECO:0000313" key="7">
    <source>
        <dbReference type="EMBL" id="MDB6372104.1"/>
    </source>
</evidence>
<evidence type="ECO:0000256" key="1">
    <source>
        <dbReference type="ARBA" id="ARBA00001966"/>
    </source>
</evidence>
<keyword evidence="4" id="KW-0408">Iron</keyword>
<dbReference type="SFLD" id="SFLDS00029">
    <property type="entry name" value="Radical_SAM"/>
    <property type="match status" value="1"/>
</dbReference>
<dbReference type="InterPro" id="IPR050377">
    <property type="entry name" value="Radical_SAM_PqqE_MftC-like"/>
</dbReference>
<evidence type="ECO:0000256" key="3">
    <source>
        <dbReference type="ARBA" id="ARBA00022723"/>
    </source>
</evidence>
<dbReference type="GO" id="GO:0051536">
    <property type="term" value="F:iron-sulfur cluster binding"/>
    <property type="evidence" value="ECO:0007669"/>
    <property type="project" value="UniProtKB-KW"/>
</dbReference>
<dbReference type="Pfam" id="PF04055">
    <property type="entry name" value="Radical_SAM"/>
    <property type="match status" value="1"/>
</dbReference>
<keyword evidence="3" id="KW-0479">Metal-binding</keyword>
<evidence type="ECO:0000259" key="6">
    <source>
        <dbReference type="PROSITE" id="PS51918"/>
    </source>
</evidence>
<dbReference type="SUPFAM" id="SSF102114">
    <property type="entry name" value="Radical SAM enzymes"/>
    <property type="match status" value="1"/>
</dbReference>
<dbReference type="Gene3D" id="3.20.20.70">
    <property type="entry name" value="Aldolase class I"/>
    <property type="match status" value="1"/>
</dbReference>
<dbReference type="GO" id="GO:0003824">
    <property type="term" value="F:catalytic activity"/>
    <property type="evidence" value="ECO:0007669"/>
    <property type="project" value="InterPro"/>
</dbReference>
<dbReference type="InterPro" id="IPR058240">
    <property type="entry name" value="rSAM_sf"/>
</dbReference>
<dbReference type="CDD" id="cd01335">
    <property type="entry name" value="Radical_SAM"/>
    <property type="match status" value="1"/>
</dbReference>
<evidence type="ECO:0000256" key="2">
    <source>
        <dbReference type="ARBA" id="ARBA00022691"/>
    </source>
</evidence>
<feature type="domain" description="Radical SAM core" evidence="6">
    <location>
        <begin position="67"/>
        <end position="277"/>
    </location>
</feature>
<keyword evidence="2" id="KW-0949">S-adenosyl-L-methionine</keyword>
<comment type="caution">
    <text evidence="7">The sequence shown here is derived from an EMBL/GenBank/DDBJ whole genome shotgun (WGS) entry which is preliminary data.</text>
</comment>
<dbReference type="InterPro" id="IPR023885">
    <property type="entry name" value="4Fe4S-binding_SPASM_dom"/>
</dbReference>
<dbReference type="RefSeq" id="WP_271866193.1">
    <property type="nucleotide sequence ID" value="NZ_JAQMFO010000010.1"/>
</dbReference>
<keyword evidence="5" id="KW-0411">Iron-sulfur</keyword>
<organism evidence="7 8">
    <name type="scientific">Photorhabdus bodei</name>
    <dbReference type="NCBI Taxonomy" id="2029681"/>
    <lineage>
        <taxon>Bacteria</taxon>
        <taxon>Pseudomonadati</taxon>
        <taxon>Pseudomonadota</taxon>
        <taxon>Gammaproteobacteria</taxon>
        <taxon>Enterobacterales</taxon>
        <taxon>Morganellaceae</taxon>
        <taxon>Photorhabdus</taxon>
    </lineage>
</organism>
<sequence length="440" mass="50131">MSLNKIVYQDNVGGIVALLPTGKVAYFHPSVKPYIEQFNRGDMPKDMAFFEDFILESPFVALDNFHLSAPAIAFIETTNLCNLRCQHCYAWSGKKRDNELSTERIKALIDEFEALGVLQVFLTGGELFAHKDAIEIIQHARQKPFSTQIFSNGLLITEEKLKRIPKGQSFFVSFDTAVPERTVRGKMNFPKLRECFELMSQYGHVVRTAVSVHNKNINDVEEIFQWCVDNGFPRPQWLETHPIGRALLNPHIILQPERLDEVFAIYERCMDRFQGDDADSPHESLMGKKTGAFTSDDIHGVETIKFCQTLEWATQQEKCGRSTVYVNSSGEVFPCSNCMSNKMYGAGNIKDRSFQEIWETGFSAFRGKTFARHTVCQSCDVQQSGVWCQFRCPPLAKNVSGDEAGCGATEYLRLFMIKSHQYWTLRRRQGLKLKLIAPDN</sequence>
<dbReference type="GO" id="GO:0046872">
    <property type="term" value="F:metal ion binding"/>
    <property type="evidence" value="ECO:0007669"/>
    <property type="project" value="UniProtKB-KW"/>
</dbReference>
<dbReference type="NCBIfam" id="TIGR04085">
    <property type="entry name" value="rSAM_more_4Fe4S"/>
    <property type="match status" value="1"/>
</dbReference>
<accession>A0AAW6BF07</accession>
<dbReference type="SFLD" id="SFLDG01067">
    <property type="entry name" value="SPASM/twitch_domain_containing"/>
    <property type="match status" value="1"/>
</dbReference>
<evidence type="ECO:0000313" key="8">
    <source>
        <dbReference type="Proteomes" id="UP001212996"/>
    </source>
</evidence>
<proteinExistence type="predicted"/>
<reference evidence="7" key="1">
    <citation type="submission" date="2023-01" db="EMBL/GenBank/DDBJ databases">
        <title>Genome sequencing of Photorhabdus bodei 09-20.</title>
        <authorList>
            <person name="Kalindamar S."/>
            <person name="Kumru S."/>
        </authorList>
    </citation>
    <scope>NUCLEOTIDE SEQUENCE</scope>
    <source>
        <strain evidence="7">09-20</strain>
    </source>
</reference>
<dbReference type="PANTHER" id="PTHR11228:SF7">
    <property type="entry name" value="PQQA PEPTIDE CYCLASE"/>
    <property type="match status" value="1"/>
</dbReference>